<evidence type="ECO:0000259" key="3">
    <source>
        <dbReference type="PROSITE" id="PS50110"/>
    </source>
</evidence>
<feature type="domain" description="Response regulatory" evidence="3">
    <location>
        <begin position="124"/>
        <end position="238"/>
    </location>
</feature>
<feature type="modified residue" description="4-aspartylphosphate" evidence="2">
    <location>
        <position position="55"/>
    </location>
</feature>
<dbReference type="PANTHER" id="PTHR44591">
    <property type="entry name" value="STRESS RESPONSE REGULATOR PROTEIN 1"/>
    <property type="match status" value="1"/>
</dbReference>
<dbReference type="PROSITE" id="PS50110">
    <property type="entry name" value="RESPONSE_REGULATORY"/>
    <property type="match status" value="2"/>
</dbReference>
<dbReference type="AlphaFoldDB" id="A0A0B0EQ34"/>
<dbReference type="eggNOG" id="COG2204">
    <property type="taxonomic scope" value="Bacteria"/>
</dbReference>
<dbReference type="CDD" id="cd00156">
    <property type="entry name" value="REC"/>
    <property type="match status" value="1"/>
</dbReference>
<dbReference type="EMBL" id="JRYO01000067">
    <property type="protein sequence ID" value="KHE93258.1"/>
    <property type="molecule type" value="Genomic_DNA"/>
</dbReference>
<feature type="modified residue" description="4-aspartylphosphate" evidence="2">
    <location>
        <position position="173"/>
    </location>
</feature>
<reference evidence="4 5" key="1">
    <citation type="submission" date="2014-10" db="EMBL/GenBank/DDBJ databases">
        <title>Draft genome of anammox bacterium scalindua brodae, obtained using differential coverage binning of sequence data from two enrichment reactors.</title>
        <authorList>
            <person name="Speth D.R."/>
            <person name="Russ L."/>
            <person name="Kartal B."/>
            <person name="Op den Camp H.J."/>
            <person name="Dutilh B.E."/>
            <person name="Jetten M.S."/>
        </authorList>
    </citation>
    <scope>NUCLEOTIDE SEQUENCE [LARGE SCALE GENOMIC DNA]</scope>
    <source>
        <strain evidence="4">RU1</strain>
    </source>
</reference>
<dbReference type="SUPFAM" id="SSF52172">
    <property type="entry name" value="CheY-like"/>
    <property type="match status" value="2"/>
</dbReference>
<evidence type="ECO:0000256" key="1">
    <source>
        <dbReference type="ARBA" id="ARBA00022553"/>
    </source>
</evidence>
<evidence type="ECO:0000313" key="5">
    <source>
        <dbReference type="Proteomes" id="UP000030652"/>
    </source>
</evidence>
<dbReference type="PANTHER" id="PTHR44591:SF3">
    <property type="entry name" value="RESPONSE REGULATORY DOMAIN-CONTAINING PROTEIN"/>
    <property type="match status" value="1"/>
</dbReference>
<dbReference type="InterPro" id="IPR011006">
    <property type="entry name" value="CheY-like_superfamily"/>
</dbReference>
<proteinExistence type="predicted"/>
<dbReference type="GO" id="GO:0000160">
    <property type="term" value="P:phosphorelay signal transduction system"/>
    <property type="evidence" value="ECO:0007669"/>
    <property type="project" value="InterPro"/>
</dbReference>
<sequence>MQDQFNILIVDDEPGIRITLAGILEDEGYNVIVAENGYQGIAAAKNTNFKIAFLDMKMPGINGIETFKEIKKISPDTIIFFMTAYLAEDTLNEAAELETRAILYKPLDLDLILKTLKEDLTKTTILVVDDESVIRDTLQEILEDRGYKVYVAANGYMAIEIAKNTHFDIMFIDILMPGIDGFQTLEEIRKIYPKTKVVLMTGQDIEDFTKQAVSRGAFAHITKPVDLVSLLQLTIKVIERK</sequence>
<keyword evidence="1 2" id="KW-0597">Phosphoprotein</keyword>
<gene>
    <name evidence="4" type="ORF">SCABRO_01020</name>
</gene>
<comment type="caution">
    <text evidence="4">The sequence shown here is derived from an EMBL/GenBank/DDBJ whole genome shotgun (WGS) entry which is preliminary data.</text>
</comment>
<dbReference type="SMART" id="SM00448">
    <property type="entry name" value="REC"/>
    <property type="match status" value="2"/>
</dbReference>
<dbReference type="InterPro" id="IPR050595">
    <property type="entry name" value="Bact_response_regulator"/>
</dbReference>
<protein>
    <submittedName>
        <fullName evidence="4">Putative two-component response regulator protein</fullName>
    </submittedName>
</protein>
<dbReference type="Proteomes" id="UP000030652">
    <property type="component" value="Unassembled WGS sequence"/>
</dbReference>
<feature type="domain" description="Response regulatory" evidence="3">
    <location>
        <begin position="6"/>
        <end position="120"/>
    </location>
</feature>
<dbReference type="InterPro" id="IPR001789">
    <property type="entry name" value="Sig_transdc_resp-reg_receiver"/>
</dbReference>
<accession>A0A0B0EQ34</accession>
<dbReference type="Gene3D" id="3.40.50.2300">
    <property type="match status" value="2"/>
</dbReference>
<organism evidence="4 5">
    <name type="scientific">Candidatus Scalindua brodae</name>
    <dbReference type="NCBI Taxonomy" id="237368"/>
    <lineage>
        <taxon>Bacteria</taxon>
        <taxon>Pseudomonadati</taxon>
        <taxon>Planctomycetota</taxon>
        <taxon>Candidatus Brocadiia</taxon>
        <taxon>Candidatus Brocadiales</taxon>
        <taxon>Candidatus Scalinduaceae</taxon>
        <taxon>Candidatus Scalindua</taxon>
    </lineage>
</organism>
<name>A0A0B0EQ34_9BACT</name>
<dbReference type="Pfam" id="PF00072">
    <property type="entry name" value="Response_reg"/>
    <property type="match status" value="2"/>
</dbReference>
<evidence type="ECO:0000313" key="4">
    <source>
        <dbReference type="EMBL" id="KHE93258.1"/>
    </source>
</evidence>
<evidence type="ECO:0000256" key="2">
    <source>
        <dbReference type="PROSITE-ProRule" id="PRU00169"/>
    </source>
</evidence>